<dbReference type="Proteomes" id="UP000500895">
    <property type="component" value="Chromosome"/>
</dbReference>
<evidence type="ECO:0000313" key="1">
    <source>
        <dbReference type="EMBL" id="QIP05776.1"/>
    </source>
</evidence>
<dbReference type="AlphaFoldDB" id="A0A6G9A0C7"/>
<evidence type="ECO:0000313" key="2">
    <source>
        <dbReference type="Proteomes" id="UP000500895"/>
    </source>
</evidence>
<name>A0A6G9A0C7_9BRAD</name>
<accession>A0A6G9A0C7</accession>
<reference evidence="1 2" key="1">
    <citation type="journal article" date="2020" name="Int. J. Syst. Evol. Microbiol.">
        <title>Description and complete genome sequences of Bradyrhizobium symbiodeficiens sp. nov., a non-symbiotic bacterium associated with legumes native to Canada.</title>
        <authorList>
            <person name="Bromfield E.S.P."/>
            <person name="Cloutier S."/>
            <person name="Nguyen H.D.T."/>
        </authorList>
    </citation>
    <scope>NUCLEOTIDE SEQUENCE [LARGE SCALE GENOMIC DNA]</scope>
    <source>
        <strain evidence="1 2">101S1MB</strain>
    </source>
</reference>
<dbReference type="RefSeq" id="WP_166467048.1">
    <property type="nucleotide sequence ID" value="NZ_CP050066.2"/>
</dbReference>
<sequence length="287" mass="32027">MAKYSIVNEIDGGTVAGEIAALQADSPKAILVVEGSSDERFFNQFRNEASCSIVISAGWENAIDGLMIVRANGRVGVLVVLDLDYRAVLQNVIVDPDIVFTREHDLEMAMTASPAFEKVLYELGSQPKIVAFMETGKSPRQLISDIARPIGALRLYAQEKRIALDFDEYDYRHLTIRMDFDFDDFVRMIFARSKIAVQTCPDLQVSVADKINNIPDQHLCCGHDVCAVLGRSLQSTLGSQNARFVTGELIERNLRLAYGAEEFVQSGLYQDIKGWEARNAPYLILRI</sequence>
<organism evidence="1 2">
    <name type="scientific">Bradyrhizobium symbiodeficiens</name>
    <dbReference type="NCBI Taxonomy" id="1404367"/>
    <lineage>
        <taxon>Bacteria</taxon>
        <taxon>Pseudomonadati</taxon>
        <taxon>Pseudomonadota</taxon>
        <taxon>Alphaproteobacteria</taxon>
        <taxon>Hyphomicrobiales</taxon>
        <taxon>Nitrobacteraceae</taxon>
        <taxon>Bradyrhizobium</taxon>
    </lineage>
</organism>
<proteinExistence type="predicted"/>
<gene>
    <name evidence="1" type="ORF">HAV00_05725</name>
</gene>
<dbReference type="EMBL" id="CP050066">
    <property type="protein sequence ID" value="QIP05776.1"/>
    <property type="molecule type" value="Genomic_DNA"/>
</dbReference>
<protein>
    <submittedName>
        <fullName evidence="1">DUF4435 domain-containing protein</fullName>
    </submittedName>
</protein>